<dbReference type="RefSeq" id="WP_307421828.1">
    <property type="nucleotide sequence ID" value="NZ_JAUSVK010000001.1"/>
</dbReference>
<accession>A0ABU0F908</accession>
<dbReference type="Gene3D" id="3.40.50.2000">
    <property type="entry name" value="Glycogen Phosphorylase B"/>
    <property type="match status" value="2"/>
</dbReference>
<protein>
    <submittedName>
        <fullName evidence="3">MGT family glycosyltransferase</fullName>
    </submittedName>
</protein>
<reference evidence="3 4" key="1">
    <citation type="submission" date="2023-07" db="EMBL/GenBank/DDBJ databases">
        <title>Genomic Encyclopedia of Type Strains, Phase IV (KMG-IV): sequencing the most valuable type-strain genomes for metagenomic binning, comparative biology and taxonomic classification.</title>
        <authorList>
            <person name="Goeker M."/>
        </authorList>
    </citation>
    <scope>NUCLEOTIDE SEQUENCE [LARGE SCALE GENOMIC DNA]</scope>
    <source>
        <strain evidence="3 4">DSM 5896</strain>
    </source>
</reference>
<feature type="domain" description="Erythromycin biosynthesis protein CIII-like C-terminal" evidence="2">
    <location>
        <begin position="306"/>
        <end position="417"/>
    </location>
</feature>
<dbReference type="PANTHER" id="PTHR48050:SF13">
    <property type="entry name" value="STEROL 3-BETA-GLUCOSYLTRANSFERASE UGT80A2"/>
    <property type="match status" value="1"/>
</dbReference>
<dbReference type="InterPro" id="IPR050426">
    <property type="entry name" value="Glycosyltransferase_28"/>
</dbReference>
<sequence length="438" mass="46192">MTACRSLSFLFATAHLGGNVSPVMPIVRRLAGAGHKVRVMSDGVNRLDAEAAGAQFRPWRRAPNRTDRGREGDPPDWSVSDKEGIGMVARFLAGTALAYAEDTIEELRREPADLLICYDMLLGPMLGAEAIGQRLALLGTMISFFPLPGIAPLGSGLGMARTEKEKAAQDAARLEMSAIFDAALPELNAARARLGLAPLDHLADQCHAASVHWLGTARAFDFEAAVLRPTMRYAGPLIGDPAWAEPWHSPWDKGDARPLVLVGFSTSFQNHAAVLQRVIDAASSLPVRLLVTLGGPIEADELVPAGNTAVVRSAPHLEIMKEALLVITHGGHGTVMAALMHGLPLLIIPHGRDQADNAARVVGRGAGLSVPRTASTEEIRAALARLIAEPTFRAAAGRLGEAVNKEARESTLVAEIEALAGDGGGGPYGPGPQEKALA</sequence>
<evidence type="ECO:0000313" key="3">
    <source>
        <dbReference type="EMBL" id="MDQ0390573.1"/>
    </source>
</evidence>
<gene>
    <name evidence="3" type="ORF">J3R73_000365</name>
</gene>
<feature type="compositionally biased region" description="Basic and acidic residues" evidence="1">
    <location>
        <begin position="64"/>
        <end position="79"/>
    </location>
</feature>
<dbReference type="InterPro" id="IPR010610">
    <property type="entry name" value="EryCIII-like_C"/>
</dbReference>
<dbReference type="Pfam" id="PF06722">
    <property type="entry name" value="EryCIII-like_C"/>
    <property type="match status" value="1"/>
</dbReference>
<dbReference type="Proteomes" id="UP001237448">
    <property type="component" value="Unassembled WGS sequence"/>
</dbReference>
<dbReference type="SUPFAM" id="SSF53756">
    <property type="entry name" value="UDP-Glycosyltransferase/glycogen phosphorylase"/>
    <property type="match status" value="1"/>
</dbReference>
<proteinExistence type="predicted"/>
<organism evidence="3 4">
    <name type="scientific">Labrys monachus</name>
    <dbReference type="NCBI Taxonomy" id="217067"/>
    <lineage>
        <taxon>Bacteria</taxon>
        <taxon>Pseudomonadati</taxon>
        <taxon>Pseudomonadota</taxon>
        <taxon>Alphaproteobacteria</taxon>
        <taxon>Hyphomicrobiales</taxon>
        <taxon>Xanthobacteraceae</taxon>
        <taxon>Labrys</taxon>
    </lineage>
</organism>
<keyword evidence="4" id="KW-1185">Reference proteome</keyword>
<dbReference type="CDD" id="cd03784">
    <property type="entry name" value="GT1_Gtf-like"/>
    <property type="match status" value="1"/>
</dbReference>
<evidence type="ECO:0000259" key="2">
    <source>
        <dbReference type="Pfam" id="PF06722"/>
    </source>
</evidence>
<dbReference type="EMBL" id="JAUSVK010000001">
    <property type="protein sequence ID" value="MDQ0390573.1"/>
    <property type="molecule type" value="Genomic_DNA"/>
</dbReference>
<evidence type="ECO:0000256" key="1">
    <source>
        <dbReference type="SAM" id="MobiDB-lite"/>
    </source>
</evidence>
<dbReference type="PANTHER" id="PTHR48050">
    <property type="entry name" value="STEROL 3-BETA-GLUCOSYLTRANSFERASE"/>
    <property type="match status" value="1"/>
</dbReference>
<dbReference type="InterPro" id="IPR002213">
    <property type="entry name" value="UDP_glucos_trans"/>
</dbReference>
<comment type="caution">
    <text evidence="3">The sequence shown here is derived from an EMBL/GenBank/DDBJ whole genome shotgun (WGS) entry which is preliminary data.</text>
</comment>
<feature type="region of interest" description="Disordered" evidence="1">
    <location>
        <begin position="59"/>
        <end position="79"/>
    </location>
</feature>
<evidence type="ECO:0000313" key="4">
    <source>
        <dbReference type="Proteomes" id="UP001237448"/>
    </source>
</evidence>
<name>A0ABU0F908_9HYPH</name>